<evidence type="ECO:0000313" key="2">
    <source>
        <dbReference type="Proteomes" id="UP001595772"/>
    </source>
</evidence>
<organism evidence="1 2">
    <name type="scientific">Oceanobacillus longus</name>
    <dbReference type="NCBI Taxonomy" id="930120"/>
    <lineage>
        <taxon>Bacteria</taxon>
        <taxon>Bacillati</taxon>
        <taxon>Bacillota</taxon>
        <taxon>Bacilli</taxon>
        <taxon>Bacillales</taxon>
        <taxon>Bacillaceae</taxon>
        <taxon>Oceanobacillus</taxon>
    </lineage>
</organism>
<evidence type="ECO:0000313" key="1">
    <source>
        <dbReference type="EMBL" id="MFC4024263.1"/>
    </source>
</evidence>
<dbReference type="Proteomes" id="UP001595772">
    <property type="component" value="Unassembled WGS sequence"/>
</dbReference>
<dbReference type="RefSeq" id="WP_379496764.1">
    <property type="nucleotide sequence ID" value="NZ_JBHSAO010000008.1"/>
</dbReference>
<comment type="caution">
    <text evidence="1">The sequence shown here is derived from an EMBL/GenBank/DDBJ whole genome shotgun (WGS) entry which is preliminary data.</text>
</comment>
<dbReference type="EMBL" id="JBHSAO010000008">
    <property type="protein sequence ID" value="MFC4024263.1"/>
    <property type="molecule type" value="Genomic_DNA"/>
</dbReference>
<accession>A0ABV8GXH2</accession>
<sequence>MNLQDFIYELHRYAEQTHVLKDKFEKLSETEKALIMDAAPPGLKTPEEYFEPVYQWLENVNHLMDR</sequence>
<reference evidence="2" key="1">
    <citation type="journal article" date="2019" name="Int. J. Syst. Evol. Microbiol.">
        <title>The Global Catalogue of Microorganisms (GCM) 10K type strain sequencing project: providing services to taxonomists for standard genome sequencing and annotation.</title>
        <authorList>
            <consortium name="The Broad Institute Genomics Platform"/>
            <consortium name="The Broad Institute Genome Sequencing Center for Infectious Disease"/>
            <person name="Wu L."/>
            <person name="Ma J."/>
        </authorList>
    </citation>
    <scope>NUCLEOTIDE SEQUENCE [LARGE SCALE GENOMIC DNA]</scope>
    <source>
        <strain evidence="2">IBRC-M 10703</strain>
    </source>
</reference>
<proteinExistence type="predicted"/>
<protein>
    <submittedName>
        <fullName evidence="1">Uncharacterized protein</fullName>
    </submittedName>
</protein>
<keyword evidence="2" id="KW-1185">Reference proteome</keyword>
<name>A0ABV8GXH2_9BACI</name>
<gene>
    <name evidence="1" type="ORF">ACFOUV_10705</name>
</gene>